<keyword evidence="4 9" id="KW-0812">Transmembrane</keyword>
<comment type="subcellular location">
    <subcellularLocation>
        <location evidence="1">Membrane</location>
        <topology evidence="1">Multi-pass membrane protein</topology>
    </subcellularLocation>
</comment>
<feature type="region of interest" description="Disordered" evidence="8">
    <location>
        <begin position="1"/>
        <end position="20"/>
    </location>
</feature>
<dbReference type="Proteomes" id="UP000298860">
    <property type="component" value="Unassembled WGS sequence"/>
</dbReference>
<feature type="transmembrane region" description="Helical" evidence="9">
    <location>
        <begin position="56"/>
        <end position="79"/>
    </location>
</feature>
<gene>
    <name evidence="10" type="ORF">GTS_19950</name>
</gene>
<dbReference type="AlphaFoldDB" id="A0A4D4J5I3"/>
<feature type="transmembrane region" description="Helical" evidence="9">
    <location>
        <begin position="432"/>
        <end position="452"/>
    </location>
</feature>
<evidence type="ECO:0008006" key="12">
    <source>
        <dbReference type="Google" id="ProtNLM"/>
    </source>
</evidence>
<evidence type="ECO:0000256" key="9">
    <source>
        <dbReference type="SAM" id="Phobius"/>
    </source>
</evidence>
<keyword evidence="3" id="KW-0808">Transferase</keyword>
<feature type="transmembrane region" description="Helical" evidence="9">
    <location>
        <begin position="370"/>
        <end position="392"/>
    </location>
</feature>
<feature type="transmembrane region" description="Helical" evidence="9">
    <location>
        <begin position="464"/>
        <end position="484"/>
    </location>
</feature>
<evidence type="ECO:0000313" key="11">
    <source>
        <dbReference type="Proteomes" id="UP000298860"/>
    </source>
</evidence>
<dbReference type="EMBL" id="BJFL01000007">
    <property type="protein sequence ID" value="GDY30362.1"/>
    <property type="molecule type" value="Genomic_DNA"/>
</dbReference>
<proteinExistence type="inferred from homology"/>
<feature type="transmembrane region" description="Helical" evidence="9">
    <location>
        <begin position="131"/>
        <end position="150"/>
    </location>
</feature>
<feature type="transmembrane region" description="Helical" evidence="9">
    <location>
        <begin position="99"/>
        <end position="119"/>
    </location>
</feature>
<keyword evidence="11" id="KW-1185">Reference proteome</keyword>
<evidence type="ECO:0000256" key="1">
    <source>
        <dbReference type="ARBA" id="ARBA00004141"/>
    </source>
</evidence>
<evidence type="ECO:0000313" key="10">
    <source>
        <dbReference type="EMBL" id="GDY30362.1"/>
    </source>
</evidence>
<evidence type="ECO:0000256" key="7">
    <source>
        <dbReference type="ARBA" id="ARBA00043987"/>
    </source>
</evidence>
<feature type="transmembrane region" description="Helical" evidence="9">
    <location>
        <begin position="491"/>
        <end position="512"/>
    </location>
</feature>
<keyword evidence="2" id="KW-0328">Glycosyltransferase</keyword>
<protein>
    <recommendedName>
        <fullName evidence="12">Alpha-(1-&gt;6)-mannopyranosyltransferase A</fullName>
    </recommendedName>
</protein>
<feature type="transmembrane region" description="Helical" evidence="9">
    <location>
        <begin position="296"/>
        <end position="320"/>
    </location>
</feature>
<keyword evidence="6 9" id="KW-0472">Membrane</keyword>
<sequence length="537" mass="56045">MPATPSIPRFSTERASVPAVTTRTVQTTPSLASPAAPATAPRRLAALRAGVPLRTLLLGLGGMALLTVGGVGAGGTLVHDPLLADSPLTWVRFGHGKDLATAVLYGGLTLVVWGWVRLGRDVRAGTVGTRGMLLAIGVWTLPLLLAPPLFSRDIYSYLAQGNLALHGLDPYRVGPSALPGPLSENVSPIWQTTPAPYGPLFVLIAKGVVAVTGDNLITGVVLLRLAMAIGLGLLCWSLPGLARHLGGSAPSALWLAAANPLLLVHLVGGAHNDLLMVGLLAAGVLLVLDRRHLVGIVLVTVAVAIKATAGVALPFLVWVWAARLPGSAPARFARATAAGLAVVVGVFALCTLVSGLNLGWLPALKTSSAIVNWLSLPTAVGQLLHTLVNLLVHVSDRWFLRITRTLGSLLLAVVLVRQWWAARQGGPEAVRRAAIALLAVGLLSPATLPWYFSWPLVIGAALPWTGSALVLGTLGSVWMLLVTFPTGDTALYSWGYLAVTLAASVLAAASLISPDPLRLSRRTPAERDRPRVIELAP</sequence>
<evidence type="ECO:0000256" key="5">
    <source>
        <dbReference type="ARBA" id="ARBA00022989"/>
    </source>
</evidence>
<evidence type="ECO:0000256" key="3">
    <source>
        <dbReference type="ARBA" id="ARBA00022679"/>
    </source>
</evidence>
<feature type="transmembrane region" description="Helical" evidence="9">
    <location>
        <begin position="274"/>
        <end position="289"/>
    </location>
</feature>
<organism evidence="10 11">
    <name type="scientific">Gandjariella thermophila</name>
    <dbReference type="NCBI Taxonomy" id="1931992"/>
    <lineage>
        <taxon>Bacteria</taxon>
        <taxon>Bacillati</taxon>
        <taxon>Actinomycetota</taxon>
        <taxon>Actinomycetes</taxon>
        <taxon>Pseudonocardiales</taxon>
        <taxon>Pseudonocardiaceae</taxon>
        <taxon>Gandjariella</taxon>
    </lineage>
</organism>
<keyword evidence="5 9" id="KW-1133">Transmembrane helix</keyword>
<reference evidence="11" key="1">
    <citation type="submission" date="2019-04" db="EMBL/GenBank/DDBJ databases">
        <title>Draft genome sequence of Pseudonocardiaceae bacterium SL3-2-4.</title>
        <authorList>
            <person name="Ningsih F."/>
            <person name="Yokota A."/>
            <person name="Sakai Y."/>
            <person name="Nanatani K."/>
            <person name="Yabe S."/>
            <person name="Oetari A."/>
            <person name="Sjamsuridzal W."/>
        </authorList>
    </citation>
    <scope>NUCLEOTIDE SEQUENCE [LARGE SCALE GENOMIC DNA]</scope>
    <source>
        <strain evidence="11">SL3-2-4</strain>
    </source>
</reference>
<dbReference type="GO" id="GO:0016757">
    <property type="term" value="F:glycosyltransferase activity"/>
    <property type="evidence" value="ECO:0007669"/>
    <property type="project" value="UniProtKB-KW"/>
</dbReference>
<dbReference type="InterPro" id="IPR049829">
    <property type="entry name" value="MptA/B-like"/>
</dbReference>
<evidence type="ECO:0000256" key="2">
    <source>
        <dbReference type="ARBA" id="ARBA00022676"/>
    </source>
</evidence>
<evidence type="ECO:0000256" key="4">
    <source>
        <dbReference type="ARBA" id="ARBA00022692"/>
    </source>
</evidence>
<comment type="similarity">
    <text evidence="7">Belongs to the MptA/B family.</text>
</comment>
<evidence type="ECO:0000256" key="8">
    <source>
        <dbReference type="SAM" id="MobiDB-lite"/>
    </source>
</evidence>
<dbReference type="Pfam" id="PF26314">
    <property type="entry name" value="MptA_B_family"/>
    <property type="match status" value="1"/>
</dbReference>
<feature type="transmembrane region" description="Helical" evidence="9">
    <location>
        <begin position="332"/>
        <end position="358"/>
    </location>
</feature>
<dbReference type="NCBIfam" id="NF038066">
    <property type="entry name" value="MptB"/>
    <property type="match status" value="1"/>
</dbReference>
<accession>A0A4D4J5I3</accession>
<feature type="transmembrane region" description="Helical" evidence="9">
    <location>
        <begin position="398"/>
        <end position="420"/>
    </location>
</feature>
<dbReference type="GO" id="GO:0016020">
    <property type="term" value="C:membrane"/>
    <property type="evidence" value="ECO:0007669"/>
    <property type="project" value="UniProtKB-SubCell"/>
</dbReference>
<feature type="transmembrane region" description="Helical" evidence="9">
    <location>
        <begin position="216"/>
        <end position="239"/>
    </location>
</feature>
<evidence type="ECO:0000256" key="6">
    <source>
        <dbReference type="ARBA" id="ARBA00023136"/>
    </source>
</evidence>
<comment type="caution">
    <text evidence="10">The sequence shown here is derived from an EMBL/GenBank/DDBJ whole genome shotgun (WGS) entry which is preliminary data.</text>
</comment>
<name>A0A4D4J5I3_9PSEU</name>